<dbReference type="GeneID" id="39990590"/>
<feature type="non-terminal residue" evidence="2">
    <location>
        <position position="1"/>
    </location>
</feature>
<proteinExistence type="predicted"/>
<feature type="compositionally biased region" description="Low complexity" evidence="1">
    <location>
        <begin position="53"/>
        <end position="74"/>
    </location>
</feature>
<evidence type="ECO:0000313" key="3">
    <source>
        <dbReference type="Proteomes" id="UP000192257"/>
    </source>
</evidence>
<accession>A0A1X0NGD5</accession>
<keyword evidence="3" id="KW-1185">Reference proteome</keyword>
<dbReference type="AlphaFoldDB" id="A0A1X0NGD5"/>
<feature type="compositionally biased region" description="Polar residues" evidence="1">
    <location>
        <begin position="85"/>
        <end position="100"/>
    </location>
</feature>
<feature type="region of interest" description="Disordered" evidence="1">
    <location>
        <begin position="1"/>
        <end position="100"/>
    </location>
</feature>
<feature type="non-terminal residue" evidence="2">
    <location>
        <position position="100"/>
    </location>
</feature>
<evidence type="ECO:0000256" key="1">
    <source>
        <dbReference type="SAM" id="MobiDB-lite"/>
    </source>
</evidence>
<comment type="caution">
    <text evidence="2">The sequence shown here is derived from an EMBL/GenBank/DDBJ whole genome shotgun (WGS) entry which is preliminary data.</text>
</comment>
<sequence length="100" mass="10836">VKGPDVEVKGPTVGSQEQRIEEERHVESPQRLNELTERDNQARKDQNHQAQASDSEPTSRSSGSPSSGVLPTTSHPEGTTKGDKSVSQQIESGNRSQDNS</sequence>
<protein>
    <submittedName>
        <fullName evidence="2">Uncharacterized protein</fullName>
    </submittedName>
</protein>
<evidence type="ECO:0000313" key="2">
    <source>
        <dbReference type="EMBL" id="ORC83802.1"/>
    </source>
</evidence>
<dbReference type="VEuPathDB" id="TriTrypDB:TM35_000561000"/>
<reference evidence="2 3" key="1">
    <citation type="submission" date="2017-03" db="EMBL/GenBank/DDBJ databases">
        <title>An alternative strategy for trypanosome survival in the mammalian bloodstream revealed through genome and transcriptome analysis of the ubiquitous bovine parasite Trypanosoma (Megatrypanum) theileri.</title>
        <authorList>
            <person name="Kelly S."/>
            <person name="Ivens A."/>
            <person name="Mott A."/>
            <person name="O'Neill E."/>
            <person name="Emms D."/>
            <person name="Macleod O."/>
            <person name="Voorheis P."/>
            <person name="Matthews J."/>
            <person name="Matthews K."/>
            <person name="Carrington M."/>
        </authorList>
    </citation>
    <scope>NUCLEOTIDE SEQUENCE [LARGE SCALE GENOMIC DNA]</scope>
    <source>
        <strain evidence="2">Edinburgh</strain>
    </source>
</reference>
<organism evidence="2 3">
    <name type="scientific">Trypanosoma theileri</name>
    <dbReference type="NCBI Taxonomy" id="67003"/>
    <lineage>
        <taxon>Eukaryota</taxon>
        <taxon>Discoba</taxon>
        <taxon>Euglenozoa</taxon>
        <taxon>Kinetoplastea</taxon>
        <taxon>Metakinetoplastina</taxon>
        <taxon>Trypanosomatida</taxon>
        <taxon>Trypanosomatidae</taxon>
        <taxon>Trypanosoma</taxon>
    </lineage>
</organism>
<name>A0A1X0NGD5_9TRYP</name>
<dbReference type="Proteomes" id="UP000192257">
    <property type="component" value="Unassembled WGS sequence"/>
</dbReference>
<feature type="compositionally biased region" description="Basic and acidic residues" evidence="1">
    <location>
        <begin position="18"/>
        <end position="47"/>
    </location>
</feature>
<dbReference type="RefSeq" id="XP_028877868.1">
    <property type="nucleotide sequence ID" value="XM_029030810.1"/>
</dbReference>
<gene>
    <name evidence="2" type="ORF">TM35_000561000</name>
</gene>
<dbReference type="EMBL" id="NBCO01000056">
    <property type="protein sequence ID" value="ORC83802.1"/>
    <property type="molecule type" value="Genomic_DNA"/>
</dbReference>